<feature type="domain" description="GGDEF" evidence="9">
    <location>
        <begin position="355"/>
        <end position="487"/>
    </location>
</feature>
<dbReference type="GO" id="GO:0043709">
    <property type="term" value="P:cell adhesion involved in single-species biofilm formation"/>
    <property type="evidence" value="ECO:0007669"/>
    <property type="project" value="TreeGrafter"/>
</dbReference>
<evidence type="ECO:0000259" key="9">
    <source>
        <dbReference type="PROSITE" id="PS50887"/>
    </source>
</evidence>
<evidence type="ECO:0000313" key="10">
    <source>
        <dbReference type="EMBL" id="GAD02172.1"/>
    </source>
</evidence>
<dbReference type="InterPro" id="IPR029787">
    <property type="entry name" value="Nucleotide_cyclase"/>
</dbReference>
<evidence type="ECO:0000256" key="3">
    <source>
        <dbReference type="ARBA" id="ARBA00012528"/>
    </source>
</evidence>
<evidence type="ECO:0000256" key="1">
    <source>
        <dbReference type="ARBA" id="ARBA00001946"/>
    </source>
</evidence>
<dbReference type="EC" id="2.7.7.65" evidence="3"/>
<dbReference type="SUPFAM" id="SSF55073">
    <property type="entry name" value="Nucleotide cyclase"/>
    <property type="match status" value="1"/>
</dbReference>
<evidence type="ECO:0000256" key="4">
    <source>
        <dbReference type="ARBA" id="ARBA00022475"/>
    </source>
</evidence>
<dbReference type="Gene3D" id="3.30.70.270">
    <property type="match status" value="1"/>
</dbReference>
<dbReference type="InterPro" id="IPR050469">
    <property type="entry name" value="Diguanylate_Cyclase"/>
</dbReference>
<proteinExistence type="predicted"/>
<dbReference type="InterPro" id="IPR033479">
    <property type="entry name" value="dCache_1"/>
</dbReference>
<evidence type="ECO:0000256" key="8">
    <source>
        <dbReference type="SAM" id="Phobius"/>
    </source>
</evidence>
<dbReference type="FunFam" id="3.30.70.270:FF:000001">
    <property type="entry name" value="Diguanylate cyclase domain protein"/>
    <property type="match status" value="1"/>
</dbReference>
<accession>R9PLD0</accession>
<dbReference type="EMBL" id="BARX01000014">
    <property type="protein sequence ID" value="GAD02172.1"/>
    <property type="molecule type" value="Genomic_DNA"/>
</dbReference>
<dbReference type="STRING" id="1331007.AALB_2252"/>
<evidence type="ECO:0000256" key="7">
    <source>
        <dbReference type="ARBA" id="ARBA00023136"/>
    </source>
</evidence>
<dbReference type="AlphaFoldDB" id="R9PLD0"/>
<organism evidence="10 11">
    <name type="scientific">Agarivorans albus MKT 106</name>
    <dbReference type="NCBI Taxonomy" id="1331007"/>
    <lineage>
        <taxon>Bacteria</taxon>
        <taxon>Pseudomonadati</taxon>
        <taxon>Pseudomonadota</taxon>
        <taxon>Gammaproteobacteria</taxon>
        <taxon>Alteromonadales</taxon>
        <taxon>Alteromonadaceae</taxon>
        <taxon>Agarivorans</taxon>
    </lineage>
</organism>
<comment type="cofactor">
    <cofactor evidence="1">
        <name>Mg(2+)</name>
        <dbReference type="ChEBI" id="CHEBI:18420"/>
    </cofactor>
</comment>
<name>R9PLD0_AGAAL</name>
<dbReference type="Pfam" id="PF02743">
    <property type="entry name" value="dCache_1"/>
    <property type="match status" value="1"/>
</dbReference>
<dbReference type="NCBIfam" id="TIGR00254">
    <property type="entry name" value="GGDEF"/>
    <property type="match status" value="1"/>
</dbReference>
<evidence type="ECO:0000313" key="11">
    <source>
        <dbReference type="Proteomes" id="UP000014461"/>
    </source>
</evidence>
<dbReference type="GO" id="GO:1902201">
    <property type="term" value="P:negative regulation of bacterial-type flagellum-dependent cell motility"/>
    <property type="evidence" value="ECO:0007669"/>
    <property type="project" value="TreeGrafter"/>
</dbReference>
<sequence length="487" mass="55901">MPIYSPWNDKRKFVFGLSFMLLCAFWLTSWLSYQVAHNSLRDQIESNHLPLTSDTVYSEIQRDLLQPIFISSLMAQDTFVRDWAISGEKDAQPIIRYLDNIQQRYQTITSFFVSSHSGRYYHPSGIIKTISSDEPDDAWFYRVSQLPPSQEYEINIDYDTADQSRTTVFVNYKVFDFEEKLIGVTGVGLNIEFVKELIQVYQTRYQRSVYFIDALGNVTLSGANFQGPRNISLRKGLASQAASLLSAAKNSYRFSEDGQQHYLNARYIPEFNWYLIVEQQDVPEIQDLKHTLWINLSISLLVTVCMLIVANFTLGRYQRRLETLASTDKLTGIYNRQTFEGRLEQVIDIQHRANSPCSIIIFDIDHFKQVNDKYGHLVGDKALKKVAEITRQYIRQSDILCRWGGEEFIVLLPNCDALAALEVAEKIRLGVNQSELDIDGNLLTMSISCGIAQIKTHEILASLLVDRADKAMYRAKQNGRNRSVLAE</sequence>
<dbReference type="Pfam" id="PF00990">
    <property type="entry name" value="GGDEF"/>
    <property type="match status" value="1"/>
</dbReference>
<comment type="caution">
    <text evidence="10">The sequence shown here is derived from an EMBL/GenBank/DDBJ whole genome shotgun (WGS) entry which is preliminary data.</text>
</comment>
<feature type="transmembrane region" description="Helical" evidence="8">
    <location>
        <begin position="292"/>
        <end position="314"/>
    </location>
</feature>
<reference evidence="10" key="1">
    <citation type="journal article" date="2013" name="Genome Announc.">
        <title>Draft Genome Sequence of Agarivorans albus Strain MKT 106T, an Agarolytic Marine Bacterium.</title>
        <authorList>
            <person name="Yasuike M."/>
            <person name="Nakamura Y."/>
            <person name="Kai W."/>
            <person name="Fujiwara A."/>
            <person name="Fukui Y."/>
            <person name="Satomi M."/>
            <person name="Sano M."/>
        </authorList>
    </citation>
    <scope>NUCLEOTIDE SEQUENCE [LARGE SCALE GENOMIC DNA]</scope>
</reference>
<dbReference type="PROSITE" id="PS50887">
    <property type="entry name" value="GGDEF"/>
    <property type="match status" value="1"/>
</dbReference>
<keyword evidence="11" id="KW-1185">Reference proteome</keyword>
<dbReference type="PANTHER" id="PTHR45138">
    <property type="entry name" value="REGULATORY COMPONENTS OF SENSORY TRANSDUCTION SYSTEM"/>
    <property type="match status" value="1"/>
</dbReference>
<keyword evidence="7 8" id="KW-0472">Membrane</keyword>
<dbReference type="GO" id="GO:0005886">
    <property type="term" value="C:plasma membrane"/>
    <property type="evidence" value="ECO:0007669"/>
    <property type="project" value="UniProtKB-SubCell"/>
</dbReference>
<gene>
    <name evidence="10" type="ORF">AALB_2252</name>
</gene>
<dbReference type="InterPro" id="IPR000160">
    <property type="entry name" value="GGDEF_dom"/>
</dbReference>
<evidence type="ECO:0000256" key="2">
    <source>
        <dbReference type="ARBA" id="ARBA00004651"/>
    </source>
</evidence>
<dbReference type="Proteomes" id="UP000014461">
    <property type="component" value="Unassembled WGS sequence"/>
</dbReference>
<evidence type="ECO:0000256" key="5">
    <source>
        <dbReference type="ARBA" id="ARBA00022692"/>
    </source>
</evidence>
<feature type="transmembrane region" description="Helical" evidence="8">
    <location>
        <begin position="12"/>
        <end position="33"/>
    </location>
</feature>
<dbReference type="CDD" id="cd01949">
    <property type="entry name" value="GGDEF"/>
    <property type="match status" value="1"/>
</dbReference>
<comment type="subcellular location">
    <subcellularLocation>
        <location evidence="2">Cell membrane</location>
        <topology evidence="2">Multi-pass membrane protein</topology>
    </subcellularLocation>
</comment>
<protein>
    <recommendedName>
        <fullName evidence="3">diguanylate cyclase</fullName>
        <ecNumber evidence="3">2.7.7.65</ecNumber>
    </recommendedName>
</protein>
<keyword evidence="4" id="KW-1003">Cell membrane</keyword>
<evidence type="ECO:0000256" key="6">
    <source>
        <dbReference type="ARBA" id="ARBA00022989"/>
    </source>
</evidence>
<dbReference type="PANTHER" id="PTHR45138:SF26">
    <property type="entry name" value="DIGUANYLATE CYCLASE"/>
    <property type="match status" value="1"/>
</dbReference>
<dbReference type="InterPro" id="IPR043128">
    <property type="entry name" value="Rev_trsase/Diguanyl_cyclase"/>
</dbReference>
<keyword evidence="6 8" id="KW-1133">Transmembrane helix</keyword>
<dbReference type="GO" id="GO:0052621">
    <property type="term" value="F:diguanylate cyclase activity"/>
    <property type="evidence" value="ECO:0007669"/>
    <property type="project" value="UniProtKB-EC"/>
</dbReference>
<dbReference type="SMART" id="SM00267">
    <property type="entry name" value="GGDEF"/>
    <property type="match status" value="1"/>
</dbReference>
<keyword evidence="5 8" id="KW-0812">Transmembrane</keyword>